<evidence type="ECO:0000256" key="5">
    <source>
        <dbReference type="PROSITE-ProRule" id="PRU00205"/>
    </source>
</evidence>
<keyword evidence="4 5" id="KW-0472">Membrane</keyword>
<evidence type="ECO:0000256" key="2">
    <source>
        <dbReference type="ARBA" id="ARBA00022692"/>
    </source>
</evidence>
<accession>A0ABP0LSB0</accession>
<evidence type="ECO:0000256" key="1">
    <source>
        <dbReference type="ARBA" id="ARBA00004141"/>
    </source>
</evidence>
<gene>
    <name evidence="8" type="ORF">CCMP2556_LOCUS22458</name>
</gene>
<dbReference type="Pfam" id="PF03798">
    <property type="entry name" value="TRAM_LAG1_CLN8"/>
    <property type="match status" value="1"/>
</dbReference>
<dbReference type="InterPro" id="IPR050846">
    <property type="entry name" value="TLCD"/>
</dbReference>
<organism evidence="8 9">
    <name type="scientific">Durusdinium trenchii</name>
    <dbReference type="NCBI Taxonomy" id="1381693"/>
    <lineage>
        <taxon>Eukaryota</taxon>
        <taxon>Sar</taxon>
        <taxon>Alveolata</taxon>
        <taxon>Dinophyceae</taxon>
        <taxon>Suessiales</taxon>
        <taxon>Symbiodiniaceae</taxon>
        <taxon>Durusdinium</taxon>
    </lineage>
</organism>
<protein>
    <recommendedName>
        <fullName evidence="7">TLC domain-containing protein</fullName>
    </recommendedName>
</protein>
<feature type="transmembrane region" description="Helical" evidence="6">
    <location>
        <begin position="116"/>
        <end position="137"/>
    </location>
</feature>
<dbReference type="EMBL" id="CAXAMN010013925">
    <property type="protein sequence ID" value="CAK9042102.1"/>
    <property type="molecule type" value="Genomic_DNA"/>
</dbReference>
<sequence length="275" mass="31113">MDWQSLAFHDLVFEGEASIQDMYVATYSKAMPYMAFFLLLWAMYAAGLWWTLGSKICRVSSRTWALKLMMLTHHGVITPLALWSMWEDPVIRQLYSCIGCKEAARLMNRAAGVPPLAARALTPVTLGYFTADLLLLSQWDLTKGSKLEFYLMLVHHIASMLVWPAAIYFDWVARYVIIMLSYESTSLLLTLLWLINAAGYKKSSLYVVTGLLFTCLFIALRLLGAVPQVIAMYWVPPWSATVLEAEGGIHRLASLCCRSLVLPHVMNLFWGASWP</sequence>
<feature type="transmembrane region" description="Helical" evidence="6">
    <location>
        <begin position="207"/>
        <end position="235"/>
    </location>
</feature>
<keyword evidence="3 6" id="KW-1133">Transmembrane helix</keyword>
<feature type="transmembrane region" description="Helical" evidence="6">
    <location>
        <begin position="175"/>
        <end position="195"/>
    </location>
</feature>
<proteinExistence type="predicted"/>
<feature type="transmembrane region" description="Helical" evidence="6">
    <location>
        <begin position="30"/>
        <end position="52"/>
    </location>
</feature>
<dbReference type="PANTHER" id="PTHR13439:SF0">
    <property type="entry name" value="TOPOISOMERASE I DAMAGE AFFECTED PROTEIN 4"/>
    <property type="match status" value="1"/>
</dbReference>
<feature type="domain" description="TLC" evidence="7">
    <location>
        <begin position="59"/>
        <end position="275"/>
    </location>
</feature>
<evidence type="ECO:0000256" key="6">
    <source>
        <dbReference type="SAM" id="Phobius"/>
    </source>
</evidence>
<feature type="transmembrane region" description="Helical" evidence="6">
    <location>
        <begin position="149"/>
        <end position="169"/>
    </location>
</feature>
<dbReference type="Proteomes" id="UP001642484">
    <property type="component" value="Unassembled WGS sequence"/>
</dbReference>
<comment type="subcellular location">
    <subcellularLocation>
        <location evidence="1">Membrane</location>
        <topology evidence="1">Multi-pass membrane protein</topology>
    </subcellularLocation>
</comment>
<evidence type="ECO:0000313" key="9">
    <source>
        <dbReference type="Proteomes" id="UP001642484"/>
    </source>
</evidence>
<keyword evidence="9" id="KW-1185">Reference proteome</keyword>
<dbReference type="PANTHER" id="PTHR13439">
    <property type="entry name" value="CT120 PROTEIN"/>
    <property type="match status" value="1"/>
</dbReference>
<name>A0ABP0LSB0_9DINO</name>
<evidence type="ECO:0000256" key="4">
    <source>
        <dbReference type="ARBA" id="ARBA00023136"/>
    </source>
</evidence>
<evidence type="ECO:0000256" key="3">
    <source>
        <dbReference type="ARBA" id="ARBA00022989"/>
    </source>
</evidence>
<keyword evidence="2 5" id="KW-0812">Transmembrane</keyword>
<reference evidence="8 9" key="1">
    <citation type="submission" date="2024-02" db="EMBL/GenBank/DDBJ databases">
        <authorList>
            <person name="Chen Y."/>
            <person name="Shah S."/>
            <person name="Dougan E. K."/>
            <person name="Thang M."/>
            <person name="Chan C."/>
        </authorList>
    </citation>
    <scope>NUCLEOTIDE SEQUENCE [LARGE SCALE GENOMIC DNA]</scope>
</reference>
<dbReference type="PROSITE" id="PS50922">
    <property type="entry name" value="TLC"/>
    <property type="match status" value="1"/>
</dbReference>
<comment type="caution">
    <text evidence="8">The sequence shown here is derived from an EMBL/GenBank/DDBJ whole genome shotgun (WGS) entry which is preliminary data.</text>
</comment>
<dbReference type="InterPro" id="IPR006634">
    <property type="entry name" value="TLC-dom"/>
</dbReference>
<evidence type="ECO:0000313" key="8">
    <source>
        <dbReference type="EMBL" id="CAK9042102.1"/>
    </source>
</evidence>
<evidence type="ECO:0000259" key="7">
    <source>
        <dbReference type="PROSITE" id="PS50922"/>
    </source>
</evidence>
<feature type="transmembrane region" description="Helical" evidence="6">
    <location>
        <begin position="64"/>
        <end position="86"/>
    </location>
</feature>